<evidence type="ECO:0000313" key="2">
    <source>
        <dbReference type="Proteomes" id="UP000000560"/>
    </source>
</evidence>
<dbReference type="HOGENOM" id="CLU_031559_2_1_1"/>
<dbReference type="InParanoid" id="Q5AWY8"/>
<dbReference type="PANTHER" id="PTHR37490:SF2">
    <property type="match status" value="1"/>
</dbReference>
<dbReference type="Pfam" id="PF11913">
    <property type="entry name" value="DUF3431"/>
    <property type="match status" value="1"/>
</dbReference>
<keyword evidence="2" id="KW-1185">Reference proteome</keyword>
<dbReference type="InterPro" id="IPR021838">
    <property type="entry name" value="DUF3431"/>
</dbReference>
<dbReference type="GeneID" id="2870147"/>
<reference evidence="2" key="2">
    <citation type="journal article" date="2009" name="Fungal Genet. Biol.">
        <title>The 2008 update of the Aspergillus nidulans genome annotation: a community effort.</title>
        <authorList>
            <person name="Wortman J.R."/>
            <person name="Gilsenan J.M."/>
            <person name="Joardar V."/>
            <person name="Deegan J."/>
            <person name="Clutterbuck J."/>
            <person name="Andersen M.R."/>
            <person name="Archer D."/>
            <person name="Bencina M."/>
            <person name="Braus G."/>
            <person name="Coutinho P."/>
            <person name="von Dohren H."/>
            <person name="Doonan J."/>
            <person name="Driessen A.J."/>
            <person name="Durek P."/>
            <person name="Espeso E."/>
            <person name="Fekete E."/>
            <person name="Flipphi M."/>
            <person name="Estrada C.G."/>
            <person name="Geysens S."/>
            <person name="Goldman G."/>
            <person name="de Groot P.W."/>
            <person name="Hansen K."/>
            <person name="Harris S.D."/>
            <person name="Heinekamp T."/>
            <person name="Helmstaedt K."/>
            <person name="Henrissat B."/>
            <person name="Hofmann G."/>
            <person name="Homan T."/>
            <person name="Horio T."/>
            <person name="Horiuchi H."/>
            <person name="James S."/>
            <person name="Jones M."/>
            <person name="Karaffa L."/>
            <person name="Karanyi Z."/>
            <person name="Kato M."/>
            <person name="Keller N."/>
            <person name="Kelly D.E."/>
            <person name="Kiel J.A."/>
            <person name="Kim J.M."/>
            <person name="van der Klei I.J."/>
            <person name="Klis F.M."/>
            <person name="Kovalchuk A."/>
            <person name="Krasevec N."/>
            <person name="Kubicek C.P."/>
            <person name="Liu B."/>
            <person name="Maccabe A."/>
            <person name="Meyer V."/>
            <person name="Mirabito P."/>
            <person name="Miskei M."/>
            <person name="Mos M."/>
            <person name="Mullins J."/>
            <person name="Nelson D.R."/>
            <person name="Nielsen J."/>
            <person name="Oakley B.R."/>
            <person name="Osmani S.A."/>
            <person name="Pakula T."/>
            <person name="Paszewski A."/>
            <person name="Paulsen I."/>
            <person name="Pilsyk S."/>
            <person name="Pocsi I."/>
            <person name="Punt P.J."/>
            <person name="Ram A.F."/>
            <person name="Ren Q."/>
            <person name="Robellet X."/>
            <person name="Robson G."/>
            <person name="Seiboth B."/>
            <person name="van Solingen P."/>
            <person name="Specht T."/>
            <person name="Sun J."/>
            <person name="Taheri-Talesh N."/>
            <person name="Takeshita N."/>
            <person name="Ussery D."/>
            <person name="vanKuyk P.A."/>
            <person name="Visser H."/>
            <person name="van de Vondervoort P.J."/>
            <person name="de Vries R.P."/>
            <person name="Walton J."/>
            <person name="Xiang X."/>
            <person name="Xiong Y."/>
            <person name="Zeng A.P."/>
            <person name="Brandt B.W."/>
            <person name="Cornell M.J."/>
            <person name="van den Hondel C.A."/>
            <person name="Visser J."/>
            <person name="Oliver S.G."/>
            <person name="Turner G."/>
        </authorList>
    </citation>
    <scope>GENOME REANNOTATION</scope>
    <source>
        <strain evidence="2">FGSC A4 / ATCC 38163 / CBS 112.46 / NRRL 194 / M139</strain>
    </source>
</reference>
<dbReference type="STRING" id="227321.Q5AWY8"/>
<dbReference type="Proteomes" id="UP000000560">
    <property type="component" value="Chromosome IV"/>
</dbReference>
<organism evidence="1 2">
    <name type="scientific">Emericella nidulans (strain FGSC A4 / ATCC 38163 / CBS 112.46 / NRRL 194 / M139)</name>
    <name type="common">Aspergillus nidulans</name>
    <dbReference type="NCBI Taxonomy" id="227321"/>
    <lineage>
        <taxon>Eukaryota</taxon>
        <taxon>Fungi</taxon>
        <taxon>Dikarya</taxon>
        <taxon>Ascomycota</taxon>
        <taxon>Pezizomycotina</taxon>
        <taxon>Eurotiomycetes</taxon>
        <taxon>Eurotiomycetidae</taxon>
        <taxon>Eurotiales</taxon>
        <taxon>Aspergillaceae</taxon>
        <taxon>Aspergillus</taxon>
        <taxon>Aspergillus subgen. Nidulantes</taxon>
    </lineage>
</organism>
<protein>
    <submittedName>
        <fullName evidence="1">Uncharacterized protein</fullName>
    </submittedName>
</protein>
<accession>C8VD30</accession>
<dbReference type="OMA" id="VIYCPRY"/>
<evidence type="ECO:0000313" key="1">
    <source>
        <dbReference type="EMBL" id="CBF78893.1"/>
    </source>
</evidence>
<reference evidence="2" key="1">
    <citation type="journal article" date="2005" name="Nature">
        <title>Sequencing of Aspergillus nidulans and comparative analysis with A. fumigatus and A. oryzae.</title>
        <authorList>
            <person name="Galagan J.E."/>
            <person name="Calvo S.E."/>
            <person name="Cuomo C."/>
            <person name="Ma L.J."/>
            <person name="Wortman J.R."/>
            <person name="Batzoglou S."/>
            <person name="Lee S.I."/>
            <person name="Basturkmen M."/>
            <person name="Spevak C.C."/>
            <person name="Clutterbuck J."/>
            <person name="Kapitonov V."/>
            <person name="Jurka J."/>
            <person name="Scazzocchio C."/>
            <person name="Farman M."/>
            <person name="Butler J."/>
            <person name="Purcell S."/>
            <person name="Harris S."/>
            <person name="Braus G.H."/>
            <person name="Draht O."/>
            <person name="Busch S."/>
            <person name="D'Enfert C."/>
            <person name="Bouchier C."/>
            <person name="Goldman G.H."/>
            <person name="Bell-Pedersen D."/>
            <person name="Griffiths-Jones S."/>
            <person name="Doonan J.H."/>
            <person name="Yu J."/>
            <person name="Vienken K."/>
            <person name="Pain A."/>
            <person name="Freitag M."/>
            <person name="Selker E.U."/>
            <person name="Archer D.B."/>
            <person name="Penalva M.A."/>
            <person name="Oakley B.R."/>
            <person name="Momany M."/>
            <person name="Tanaka T."/>
            <person name="Kumagai T."/>
            <person name="Asai K."/>
            <person name="Machida M."/>
            <person name="Nierman W.C."/>
            <person name="Denning D.W."/>
            <person name="Caddick M."/>
            <person name="Hynes M."/>
            <person name="Paoletti M."/>
            <person name="Fischer R."/>
            <person name="Miller B."/>
            <person name="Dyer P."/>
            <person name="Sachs M.S."/>
            <person name="Osmani S.A."/>
            <person name="Birren B.W."/>
        </authorList>
    </citation>
    <scope>NUCLEOTIDE SEQUENCE [LARGE SCALE GENOMIC DNA]</scope>
    <source>
        <strain evidence="2">FGSC A4 / ATCC 38163 / CBS 112.46 / NRRL 194 / M139</strain>
    </source>
</reference>
<sequence length="341" mass="38715">MAKRRLFRWPAPRTTGLTFLALLLSSLTLFLYGGGSFPMTPAQRGSSLQSAQSVDSTDGVIAAQESLHDQVIRELAEITSAYSNTSRVGLVLAATQSEDLQWLLDYCRERGPDTIPFIYSTDEKPDPRLLLPRTTRGREATAYLSFIVDHYDKLPPYSLFIHSNINQWHNDLFGPYTSNALRNLRLEAVDAMGYVNLRCQHDPGCPTSVHPWSPTQIDIEKNDIRAFFPEVYQTIFNVPSDQVPEHIGNVCCGQFAVSRERILQRPRHDYERMLKWAAETERTDSFGVGWVYEKIWHIIFGMEVIYCPRYEQCRCDVYGWCGPLADTGETLQAVRAPAPAS</sequence>
<proteinExistence type="predicted"/>
<dbReference type="EMBL" id="BN001304">
    <property type="protein sequence ID" value="CBF78893.1"/>
    <property type="molecule type" value="Genomic_DNA"/>
</dbReference>
<gene>
    <name evidence="1" type="ORF">ANIA_07192</name>
</gene>
<dbReference type="eggNOG" id="ENOG502SB7A">
    <property type="taxonomic scope" value="Eukaryota"/>
</dbReference>
<dbReference type="PANTHER" id="PTHR37490">
    <property type="entry name" value="EXPRESSED PROTEIN"/>
    <property type="match status" value="1"/>
</dbReference>
<dbReference type="OrthoDB" id="426718at2759"/>
<dbReference type="VEuPathDB" id="FungiDB:AN7192"/>
<dbReference type="KEGG" id="ani:ANIA_07192"/>
<name>Q5AWY8_EMENI</name>
<dbReference type="RefSeq" id="XP_664796.1">
    <property type="nucleotide sequence ID" value="XM_659704.1"/>
</dbReference>
<dbReference type="AlphaFoldDB" id="Q5AWY8"/>
<accession>Q5AWY8</accession>